<dbReference type="InterPro" id="IPR057919">
    <property type="entry name" value="PhiKZ_Gp91"/>
</dbReference>
<accession>A0A8S5LWE6</accession>
<dbReference type="Pfam" id="PF25618">
    <property type="entry name" value="PhiKZ_gp91"/>
    <property type="match status" value="1"/>
</dbReference>
<organism evidence="1">
    <name type="scientific">Myoviridae sp. cto1k8</name>
    <dbReference type="NCBI Taxonomy" id="2826694"/>
    <lineage>
        <taxon>Viruses</taxon>
        <taxon>Duplodnaviria</taxon>
        <taxon>Heunggongvirae</taxon>
        <taxon>Uroviricota</taxon>
        <taxon>Caudoviricetes</taxon>
    </lineage>
</organism>
<protein>
    <submittedName>
        <fullName evidence="1">Structural protein</fullName>
    </submittedName>
</protein>
<name>A0A8S5LWE6_9CAUD</name>
<dbReference type="EMBL" id="BK014756">
    <property type="protein sequence ID" value="DAD74234.1"/>
    <property type="molecule type" value="Genomic_DNA"/>
</dbReference>
<proteinExistence type="predicted"/>
<evidence type="ECO:0000313" key="1">
    <source>
        <dbReference type="EMBL" id="DAD74234.1"/>
    </source>
</evidence>
<sequence>MKPTFTSARGFRFYTKDDNAGASYHYGLLRRYFDQEVRQEIRNKDRLDILRHIQDLVSSSQPQADEPLDTWFRDMLKEHEHRDGHLRFLHDTLSFISTGRRRLPAAGYKALVEFNSGIDDVAKPRNVSIGDSQYDAYLRKLSDECIEILVNHESDLLQSWLQHEDGFMDLLNTFIFLLEEPANR</sequence>
<reference evidence="1" key="1">
    <citation type="journal article" date="2021" name="Proc. Natl. Acad. Sci. U.S.A.">
        <title>A Catalog of Tens of Thousands of Viruses from Human Metagenomes Reveals Hidden Associations with Chronic Diseases.</title>
        <authorList>
            <person name="Tisza M.J."/>
            <person name="Buck C.B."/>
        </authorList>
    </citation>
    <scope>NUCLEOTIDE SEQUENCE</scope>
    <source>
        <strain evidence="1">Cto1k8</strain>
    </source>
</reference>